<comment type="pathway">
    <text evidence="4">Isoprenoid biosynthesis; dimethylallyl diphosphate biosynthesis; dimethylallyl diphosphate from isopentenyl diphosphate: step 1/1.</text>
</comment>
<evidence type="ECO:0000256" key="14">
    <source>
        <dbReference type="ARBA" id="ARBA00023235"/>
    </source>
</evidence>
<keyword evidence="13" id="KW-0414">Isoprene biosynthesis</keyword>
<evidence type="ECO:0000256" key="1">
    <source>
        <dbReference type="ARBA" id="ARBA00000374"/>
    </source>
</evidence>
<dbReference type="InterPro" id="IPR011876">
    <property type="entry name" value="IsopentenylPP_isomerase_typ1"/>
</dbReference>
<evidence type="ECO:0000256" key="9">
    <source>
        <dbReference type="ARBA" id="ARBA00022778"/>
    </source>
</evidence>
<keyword evidence="9" id="KW-0753">Steroid metabolism</keyword>
<dbReference type="SUPFAM" id="SSF55811">
    <property type="entry name" value="Nudix"/>
    <property type="match status" value="1"/>
</dbReference>
<dbReference type="InterPro" id="IPR015797">
    <property type="entry name" value="NUDIX_hydrolase-like_dom_sf"/>
</dbReference>
<dbReference type="Pfam" id="PF00293">
    <property type="entry name" value="NUDIX"/>
    <property type="match status" value="1"/>
</dbReference>
<dbReference type="GeneID" id="110232779"/>
<organism evidence="16 17">
    <name type="scientific">Exaiptasia diaphana</name>
    <name type="common">Tropical sea anemone</name>
    <name type="synonym">Aiptasia pulchella</name>
    <dbReference type="NCBI Taxonomy" id="2652724"/>
    <lineage>
        <taxon>Eukaryota</taxon>
        <taxon>Metazoa</taxon>
        <taxon>Cnidaria</taxon>
        <taxon>Anthozoa</taxon>
        <taxon>Hexacorallia</taxon>
        <taxon>Actiniaria</taxon>
        <taxon>Aiptasiidae</taxon>
        <taxon>Exaiptasia</taxon>
    </lineage>
</organism>
<reference evidence="16" key="1">
    <citation type="submission" date="2022-11" db="UniProtKB">
        <authorList>
            <consortium name="EnsemblMetazoa"/>
        </authorList>
    </citation>
    <scope>IDENTIFICATION</scope>
</reference>
<keyword evidence="7" id="KW-0444">Lipid biosynthesis</keyword>
<dbReference type="CDD" id="cd02885">
    <property type="entry name" value="NUDIX_IPP_Isomerase"/>
    <property type="match status" value="1"/>
</dbReference>
<dbReference type="GO" id="GO:0004452">
    <property type="term" value="F:isopentenyl-diphosphate delta-isomerase activity"/>
    <property type="evidence" value="ECO:0007669"/>
    <property type="project" value="UniProtKB-EC"/>
</dbReference>
<feature type="domain" description="Nudix hydrolase" evidence="15">
    <location>
        <begin position="81"/>
        <end position="233"/>
    </location>
</feature>
<dbReference type="RefSeq" id="XP_020893650.1">
    <property type="nucleotide sequence ID" value="XM_021037991.2"/>
</dbReference>
<dbReference type="PANTHER" id="PTHR10885">
    <property type="entry name" value="ISOPENTENYL-DIPHOSPHATE DELTA-ISOMERASE"/>
    <property type="match status" value="1"/>
</dbReference>
<dbReference type="GO" id="GO:0006695">
    <property type="term" value="P:cholesterol biosynthetic process"/>
    <property type="evidence" value="ECO:0007669"/>
    <property type="project" value="UniProtKB-KW"/>
</dbReference>
<keyword evidence="8" id="KW-0479">Metal-binding</keyword>
<dbReference type="KEGG" id="epa:110232779"/>
<dbReference type="GO" id="GO:0009240">
    <property type="term" value="P:isopentenyl diphosphate biosynthetic process"/>
    <property type="evidence" value="ECO:0007669"/>
    <property type="project" value="TreeGrafter"/>
</dbReference>
<keyword evidence="10" id="KW-0460">Magnesium</keyword>
<keyword evidence="9" id="KW-0153">Cholesterol metabolism</keyword>
<dbReference type="GO" id="GO:0005737">
    <property type="term" value="C:cytoplasm"/>
    <property type="evidence" value="ECO:0007669"/>
    <property type="project" value="TreeGrafter"/>
</dbReference>
<dbReference type="EC" id="5.3.3.2" evidence="6"/>
<dbReference type="FunFam" id="3.90.79.10:FF:000012">
    <property type="entry name" value="Isopentenyl-diphosphate Delta-isomerase 1"/>
    <property type="match status" value="1"/>
</dbReference>
<keyword evidence="14" id="KW-0413">Isomerase</keyword>
<evidence type="ECO:0000256" key="10">
    <source>
        <dbReference type="ARBA" id="ARBA00022842"/>
    </source>
</evidence>
<evidence type="ECO:0000256" key="13">
    <source>
        <dbReference type="ARBA" id="ARBA00023229"/>
    </source>
</evidence>
<keyword evidence="9" id="KW-0152">Cholesterol biosynthesis</keyword>
<evidence type="ECO:0000256" key="3">
    <source>
        <dbReference type="ARBA" id="ARBA00003951"/>
    </source>
</evidence>
<evidence type="ECO:0000256" key="7">
    <source>
        <dbReference type="ARBA" id="ARBA00022516"/>
    </source>
</evidence>
<keyword evidence="9" id="KW-1207">Sterol metabolism</keyword>
<accession>A0A913WSZ3</accession>
<evidence type="ECO:0000256" key="2">
    <source>
        <dbReference type="ARBA" id="ARBA00001946"/>
    </source>
</evidence>
<proteinExistence type="inferred from homology"/>
<keyword evidence="9" id="KW-0756">Sterol biosynthesis</keyword>
<dbReference type="Proteomes" id="UP000887567">
    <property type="component" value="Unplaced"/>
</dbReference>
<dbReference type="GO" id="GO:0046872">
    <property type="term" value="F:metal ion binding"/>
    <property type="evidence" value="ECO:0007669"/>
    <property type="project" value="UniProtKB-KW"/>
</dbReference>
<comment type="catalytic activity">
    <reaction evidence="1">
        <text>isopentenyl diphosphate = dimethylallyl diphosphate</text>
        <dbReference type="Rhea" id="RHEA:23284"/>
        <dbReference type="ChEBI" id="CHEBI:57623"/>
        <dbReference type="ChEBI" id="CHEBI:128769"/>
        <dbReference type="EC" id="5.3.3.2"/>
    </reaction>
</comment>
<protein>
    <recommendedName>
        <fullName evidence="6">isopentenyl-diphosphate Delta-isomerase</fullName>
        <ecNumber evidence="6">5.3.3.2</ecNumber>
    </recommendedName>
</protein>
<dbReference type="PIRSF" id="PIRSF018427">
    <property type="entry name" value="Isopntndiph_ism"/>
    <property type="match status" value="1"/>
</dbReference>
<evidence type="ECO:0000256" key="4">
    <source>
        <dbReference type="ARBA" id="ARBA00004826"/>
    </source>
</evidence>
<keyword evidence="17" id="KW-1185">Reference proteome</keyword>
<keyword evidence="12" id="KW-0443">Lipid metabolism</keyword>
<dbReference type="OrthoDB" id="510307at2759"/>
<evidence type="ECO:0000256" key="5">
    <source>
        <dbReference type="ARBA" id="ARBA00007579"/>
    </source>
</evidence>
<name>A0A913WSZ3_EXADI</name>
<dbReference type="PROSITE" id="PS51462">
    <property type="entry name" value="NUDIX"/>
    <property type="match status" value="1"/>
</dbReference>
<dbReference type="NCBIfam" id="TIGR02150">
    <property type="entry name" value="IPP_isom_1"/>
    <property type="match status" value="1"/>
</dbReference>
<evidence type="ECO:0000313" key="17">
    <source>
        <dbReference type="Proteomes" id="UP000887567"/>
    </source>
</evidence>
<dbReference type="EnsemblMetazoa" id="XM_021037991.2">
    <property type="protein sequence ID" value="XP_020893650.1"/>
    <property type="gene ID" value="LOC110232779"/>
</dbReference>
<comment type="cofactor">
    <cofactor evidence="2">
        <name>Mg(2+)</name>
        <dbReference type="ChEBI" id="CHEBI:18420"/>
    </cofactor>
</comment>
<comment type="function">
    <text evidence="3">Catalyzes the 1,3-allylic rearrangement of the homoallylic substrate isopentenyl (IPP) to its highly electrophilic allylic isomer, dimethylallyl diphosphate (DMAPP).</text>
</comment>
<keyword evidence="11" id="KW-0752">Steroid biosynthesis</keyword>
<comment type="similarity">
    <text evidence="5">Belongs to the IPP isomerase type 1 family.</text>
</comment>
<evidence type="ECO:0000256" key="11">
    <source>
        <dbReference type="ARBA" id="ARBA00022955"/>
    </source>
</evidence>
<dbReference type="Gene3D" id="3.90.79.10">
    <property type="entry name" value="Nucleoside Triphosphate Pyrophosphohydrolase"/>
    <property type="match status" value="1"/>
</dbReference>
<evidence type="ECO:0000313" key="16">
    <source>
        <dbReference type="EnsemblMetazoa" id="XP_020893650.1"/>
    </source>
</evidence>
<sequence length="261" mass="30827">MNHLVPLRHIRCSLFKQSVLFSWRNIKKFRQFTMANEENLDQTQVKLLQEKCIIVDENDKVLGSATKKDCHLNKNIIESGLLHRAFSVFLFNTENKLLLQQRADTKITFPGCFTNTCCSHPLFTENELEDKDVIGVRRAAQRRLEYELGIKPSEIPLDQIRFLTRIHYKATSNDKWGEHEVDYCLVVHKDVTLDPNLNEVQKWDFVTPVELKKLLSEAENKESGLRVTPWFKLIAQRYLFEWWENLSDLKAFEDYNTIHRM</sequence>
<dbReference type="PANTHER" id="PTHR10885:SF0">
    <property type="entry name" value="ISOPENTENYL-DIPHOSPHATE DELTA-ISOMERASE"/>
    <property type="match status" value="1"/>
</dbReference>
<evidence type="ECO:0000256" key="12">
    <source>
        <dbReference type="ARBA" id="ARBA00023098"/>
    </source>
</evidence>
<dbReference type="OMA" id="KAPFDNG"/>
<evidence type="ECO:0000256" key="8">
    <source>
        <dbReference type="ARBA" id="ARBA00022723"/>
    </source>
</evidence>
<dbReference type="InterPro" id="IPR000086">
    <property type="entry name" value="NUDIX_hydrolase_dom"/>
</dbReference>
<evidence type="ECO:0000256" key="6">
    <source>
        <dbReference type="ARBA" id="ARBA00012057"/>
    </source>
</evidence>
<dbReference type="AlphaFoldDB" id="A0A913WSZ3"/>
<evidence type="ECO:0000259" key="15">
    <source>
        <dbReference type="PROSITE" id="PS51462"/>
    </source>
</evidence>